<keyword evidence="2" id="KW-1185">Reference proteome</keyword>
<name>A0ABW5ELU3_9GAMM</name>
<organism evidence="1 2">
    <name type="scientific">Microbulbifer halophilus</name>
    <dbReference type="NCBI Taxonomy" id="453963"/>
    <lineage>
        <taxon>Bacteria</taxon>
        <taxon>Pseudomonadati</taxon>
        <taxon>Pseudomonadota</taxon>
        <taxon>Gammaproteobacteria</taxon>
        <taxon>Cellvibrionales</taxon>
        <taxon>Microbulbiferaceae</taxon>
        <taxon>Microbulbifer</taxon>
    </lineage>
</organism>
<dbReference type="EMBL" id="JBHUJD010000043">
    <property type="protein sequence ID" value="MFD2312434.1"/>
    <property type="molecule type" value="Genomic_DNA"/>
</dbReference>
<evidence type="ECO:0008006" key="3">
    <source>
        <dbReference type="Google" id="ProtNLM"/>
    </source>
</evidence>
<evidence type="ECO:0000313" key="1">
    <source>
        <dbReference type="EMBL" id="MFD2312434.1"/>
    </source>
</evidence>
<dbReference type="InterPro" id="IPR032710">
    <property type="entry name" value="NTF2-like_dom_sf"/>
</dbReference>
<reference evidence="2" key="1">
    <citation type="journal article" date="2019" name="Int. J. Syst. Evol. Microbiol.">
        <title>The Global Catalogue of Microorganisms (GCM) 10K type strain sequencing project: providing services to taxonomists for standard genome sequencing and annotation.</title>
        <authorList>
            <consortium name="The Broad Institute Genomics Platform"/>
            <consortium name="The Broad Institute Genome Sequencing Center for Infectious Disease"/>
            <person name="Wu L."/>
            <person name="Ma J."/>
        </authorList>
    </citation>
    <scope>NUCLEOTIDE SEQUENCE [LARGE SCALE GENOMIC DNA]</scope>
    <source>
        <strain evidence="2">KCTC 12848</strain>
    </source>
</reference>
<dbReference type="Proteomes" id="UP001597425">
    <property type="component" value="Unassembled WGS sequence"/>
</dbReference>
<accession>A0ABW5ELU3</accession>
<dbReference type="Gene3D" id="3.10.450.50">
    <property type="match status" value="1"/>
</dbReference>
<dbReference type="SUPFAM" id="SSF54427">
    <property type="entry name" value="NTF2-like"/>
    <property type="match status" value="1"/>
</dbReference>
<proteinExistence type="predicted"/>
<evidence type="ECO:0000313" key="2">
    <source>
        <dbReference type="Proteomes" id="UP001597425"/>
    </source>
</evidence>
<comment type="caution">
    <text evidence="1">The sequence shown here is derived from an EMBL/GenBank/DDBJ whole genome shotgun (WGS) entry which is preliminary data.</text>
</comment>
<gene>
    <name evidence="1" type="ORF">ACFSKX_18615</name>
</gene>
<protein>
    <recommendedName>
        <fullName evidence="3">SnoaL-like domain-containing protein</fullName>
    </recommendedName>
</protein>
<sequence>MTQVKRSSDCGNSPKSRMVEDIAVALETRDTDFLLKILDPDSVWNHSGGTITTAEATLDQVGRLDIPAEVAVDRVMSHGKVGAVNGTSGEQRFCHVIEFTSVKCNRVRRIESYCG</sequence>
<dbReference type="RefSeq" id="WP_265723538.1">
    <property type="nucleotide sequence ID" value="NZ_JAPIVK010000056.1"/>
</dbReference>